<evidence type="ECO:0000256" key="5">
    <source>
        <dbReference type="SAM" id="Phobius"/>
    </source>
</evidence>
<protein>
    <submittedName>
        <fullName evidence="6">Vacuolar membrane amino acid uptake transporter fnx2</fullName>
    </submittedName>
</protein>
<reference evidence="6 7" key="1">
    <citation type="submission" date="2016-10" db="EMBL/GenBank/DDBJ databases">
        <title>Genome sequence of the basidiomycete white-rot fungus Trametes pubescens.</title>
        <authorList>
            <person name="Makela M.R."/>
            <person name="Granchi Z."/>
            <person name="Peng M."/>
            <person name="De Vries R.P."/>
            <person name="Grigoriev I."/>
            <person name="Riley R."/>
            <person name="Hilden K."/>
        </authorList>
    </citation>
    <scope>NUCLEOTIDE SEQUENCE [LARGE SCALE GENOMIC DNA]</scope>
    <source>
        <strain evidence="6 7">FBCC735</strain>
    </source>
</reference>
<keyword evidence="3 5" id="KW-1133">Transmembrane helix</keyword>
<feature type="transmembrane region" description="Helical" evidence="5">
    <location>
        <begin position="136"/>
        <end position="157"/>
    </location>
</feature>
<evidence type="ECO:0000313" key="7">
    <source>
        <dbReference type="Proteomes" id="UP000184267"/>
    </source>
</evidence>
<evidence type="ECO:0000256" key="1">
    <source>
        <dbReference type="ARBA" id="ARBA00004141"/>
    </source>
</evidence>
<dbReference type="OMA" id="WEICAYL"/>
<keyword evidence="2 5" id="KW-0812">Transmembrane</keyword>
<dbReference type="EMBL" id="MNAD01000557">
    <property type="protein sequence ID" value="OJT11902.1"/>
    <property type="molecule type" value="Genomic_DNA"/>
</dbReference>
<sequence length="330" mass="34720">MTTLAILSVAFGLQLPRSSTGHVREKLARIDFAGAAMLVISVFTLLLGLDRGGNVAWADRYTAAALAASAVFLLAFAAVELRWAREPFAPKRIIANRALLASYLCNLFSSAAAITLVFHISLYLQAVRGASASDVGLILLPTIFGGVTGSLATGLIMQSTGQYYVLTIAVFTLMLVGNTTVAVVTGAGSYSLLGLIIGSASNNIGYGSGITSTLVSLVANAGAEDQAVATAVSYLFRSLGSVIGLSVGTTLTQDFLRKSLRAHLSGGNVDEIVKRVRESLEYLEQLEPAVREKVIRAYEDGLQAAFWFTVALSAATVVVSFFIKEKQLGG</sequence>
<evidence type="ECO:0000313" key="6">
    <source>
        <dbReference type="EMBL" id="OJT11902.1"/>
    </source>
</evidence>
<evidence type="ECO:0000256" key="4">
    <source>
        <dbReference type="ARBA" id="ARBA00023136"/>
    </source>
</evidence>
<comment type="subcellular location">
    <subcellularLocation>
        <location evidence="1">Membrane</location>
        <topology evidence="1">Multi-pass membrane protein</topology>
    </subcellularLocation>
</comment>
<gene>
    <name evidence="6" type="ORF">TRAPUB_11548</name>
</gene>
<dbReference type="AlphaFoldDB" id="A0A1M2VWJ2"/>
<dbReference type="SUPFAM" id="SSF103473">
    <property type="entry name" value="MFS general substrate transporter"/>
    <property type="match status" value="1"/>
</dbReference>
<name>A0A1M2VWJ2_TRAPU</name>
<dbReference type="PANTHER" id="PTHR23501">
    <property type="entry name" value="MAJOR FACILITATOR SUPERFAMILY"/>
    <property type="match status" value="1"/>
</dbReference>
<dbReference type="InterPro" id="IPR036259">
    <property type="entry name" value="MFS_trans_sf"/>
</dbReference>
<feature type="transmembrane region" description="Helical" evidence="5">
    <location>
        <begin position="99"/>
        <end position="124"/>
    </location>
</feature>
<feature type="transmembrane region" description="Helical" evidence="5">
    <location>
        <begin position="163"/>
        <end position="184"/>
    </location>
</feature>
<evidence type="ECO:0000256" key="3">
    <source>
        <dbReference type="ARBA" id="ARBA00022989"/>
    </source>
</evidence>
<dbReference type="STRING" id="154538.A0A1M2VWJ2"/>
<dbReference type="GO" id="GO:0015174">
    <property type="term" value="F:basic amino acid transmembrane transporter activity"/>
    <property type="evidence" value="ECO:0007669"/>
    <property type="project" value="TreeGrafter"/>
</dbReference>
<accession>A0A1M2VWJ2</accession>
<dbReference type="Gene3D" id="1.20.1250.20">
    <property type="entry name" value="MFS general substrate transporter like domains"/>
    <property type="match status" value="1"/>
</dbReference>
<dbReference type="Proteomes" id="UP000184267">
    <property type="component" value="Unassembled WGS sequence"/>
</dbReference>
<proteinExistence type="predicted"/>
<feature type="transmembrane region" description="Helical" evidence="5">
    <location>
        <begin position="61"/>
        <end position="79"/>
    </location>
</feature>
<organism evidence="6 7">
    <name type="scientific">Trametes pubescens</name>
    <name type="common">White-rot fungus</name>
    <dbReference type="NCBI Taxonomy" id="154538"/>
    <lineage>
        <taxon>Eukaryota</taxon>
        <taxon>Fungi</taxon>
        <taxon>Dikarya</taxon>
        <taxon>Basidiomycota</taxon>
        <taxon>Agaricomycotina</taxon>
        <taxon>Agaricomycetes</taxon>
        <taxon>Polyporales</taxon>
        <taxon>Polyporaceae</taxon>
        <taxon>Trametes</taxon>
    </lineage>
</organism>
<comment type="caution">
    <text evidence="6">The sequence shown here is derived from an EMBL/GenBank/DDBJ whole genome shotgun (WGS) entry which is preliminary data.</text>
</comment>
<feature type="transmembrane region" description="Helical" evidence="5">
    <location>
        <begin position="30"/>
        <end position="49"/>
    </location>
</feature>
<feature type="transmembrane region" description="Helical" evidence="5">
    <location>
        <begin position="304"/>
        <end position="323"/>
    </location>
</feature>
<keyword evidence="4 5" id="KW-0472">Membrane</keyword>
<dbReference type="PANTHER" id="PTHR23501:SF84">
    <property type="entry name" value="VACUOLAR MEMBRANE AMINO ACID UPTAKE TRANSPORTER FNX2"/>
    <property type="match status" value="1"/>
</dbReference>
<dbReference type="OrthoDB" id="3437016at2759"/>
<evidence type="ECO:0000256" key="2">
    <source>
        <dbReference type="ARBA" id="ARBA00022692"/>
    </source>
</evidence>
<dbReference type="GO" id="GO:0000329">
    <property type="term" value="C:fungal-type vacuole membrane"/>
    <property type="evidence" value="ECO:0007669"/>
    <property type="project" value="TreeGrafter"/>
</dbReference>
<keyword evidence="7" id="KW-1185">Reference proteome</keyword>